<evidence type="ECO:0000313" key="3">
    <source>
        <dbReference type="Proteomes" id="UP000799753"/>
    </source>
</evidence>
<evidence type="ECO:0000256" key="1">
    <source>
        <dbReference type="SAM" id="MobiDB-lite"/>
    </source>
</evidence>
<feature type="region of interest" description="Disordered" evidence="1">
    <location>
        <begin position="206"/>
        <end position="250"/>
    </location>
</feature>
<dbReference type="OrthoDB" id="3799525at2759"/>
<sequence length="395" mass="45058">MGTGRRELFFGPRVPSRNLPFPPNAKITAVELCAFFPNALRSADIVYRLISNGGTRAALWSIVNTHQDLAEHWPVNSCGRIIYKAMRDGGFEGWTVKKHDVWHTAEAKQTWDQCRLDCGEVRVPCEISESGTKHGDIPFVALMENMRSLPTGYDALDLTRCVWHCWNNKDEGWMYPGDYDQLLERIGGPAQVHVEHYDRVALARWERRMPSPPGPPSSPPPPIRRGRPSKKLHLSKDADGDSKEEDEGLVPYCQPPMPYIAPPSYPQQVPDETIQEAFDESGDSLFGGPFSAYAFAGPRAWPPFRHLHKIEDPVTKDVSEWAENLRCVKAQREMFGAAVEWWDESPEHMESITRARIERKWVSAEWLIDFEGAQQVFNELDEEEMDGDDEDMEHE</sequence>
<gene>
    <name evidence="2" type="ORF">P280DRAFT_493649</name>
</gene>
<reference evidence="2" key="1">
    <citation type="journal article" date="2020" name="Stud. Mycol.">
        <title>101 Dothideomycetes genomes: a test case for predicting lifestyles and emergence of pathogens.</title>
        <authorList>
            <person name="Haridas S."/>
            <person name="Albert R."/>
            <person name="Binder M."/>
            <person name="Bloem J."/>
            <person name="Labutti K."/>
            <person name="Salamov A."/>
            <person name="Andreopoulos B."/>
            <person name="Baker S."/>
            <person name="Barry K."/>
            <person name="Bills G."/>
            <person name="Bluhm B."/>
            <person name="Cannon C."/>
            <person name="Castanera R."/>
            <person name="Culley D."/>
            <person name="Daum C."/>
            <person name="Ezra D."/>
            <person name="Gonzalez J."/>
            <person name="Henrissat B."/>
            <person name="Kuo A."/>
            <person name="Liang C."/>
            <person name="Lipzen A."/>
            <person name="Lutzoni F."/>
            <person name="Magnuson J."/>
            <person name="Mondo S."/>
            <person name="Nolan M."/>
            <person name="Ohm R."/>
            <person name="Pangilinan J."/>
            <person name="Park H.-J."/>
            <person name="Ramirez L."/>
            <person name="Alfaro M."/>
            <person name="Sun H."/>
            <person name="Tritt A."/>
            <person name="Yoshinaga Y."/>
            <person name="Zwiers L.-H."/>
            <person name="Turgeon B."/>
            <person name="Goodwin S."/>
            <person name="Spatafora J."/>
            <person name="Crous P."/>
            <person name="Grigoriev I."/>
        </authorList>
    </citation>
    <scope>NUCLEOTIDE SEQUENCE</scope>
    <source>
        <strain evidence="2">CBS 473.64</strain>
    </source>
</reference>
<protein>
    <submittedName>
        <fullName evidence="2">Uncharacterized protein</fullName>
    </submittedName>
</protein>
<accession>A0A6A6RMY3</accession>
<name>A0A6A6RMY3_9PLEO</name>
<dbReference type="Proteomes" id="UP000799753">
    <property type="component" value="Unassembled WGS sequence"/>
</dbReference>
<evidence type="ECO:0000313" key="2">
    <source>
        <dbReference type="EMBL" id="KAF2635508.1"/>
    </source>
</evidence>
<feature type="compositionally biased region" description="Basic residues" evidence="1">
    <location>
        <begin position="224"/>
        <end position="233"/>
    </location>
</feature>
<keyword evidence="3" id="KW-1185">Reference proteome</keyword>
<dbReference type="EMBL" id="MU006806">
    <property type="protein sequence ID" value="KAF2635508.1"/>
    <property type="molecule type" value="Genomic_DNA"/>
</dbReference>
<proteinExistence type="predicted"/>
<dbReference type="AlphaFoldDB" id="A0A6A6RMY3"/>
<feature type="compositionally biased region" description="Pro residues" evidence="1">
    <location>
        <begin position="210"/>
        <end position="223"/>
    </location>
</feature>
<organism evidence="2 3">
    <name type="scientific">Massarina eburnea CBS 473.64</name>
    <dbReference type="NCBI Taxonomy" id="1395130"/>
    <lineage>
        <taxon>Eukaryota</taxon>
        <taxon>Fungi</taxon>
        <taxon>Dikarya</taxon>
        <taxon>Ascomycota</taxon>
        <taxon>Pezizomycotina</taxon>
        <taxon>Dothideomycetes</taxon>
        <taxon>Pleosporomycetidae</taxon>
        <taxon>Pleosporales</taxon>
        <taxon>Massarineae</taxon>
        <taxon>Massarinaceae</taxon>
        <taxon>Massarina</taxon>
    </lineage>
</organism>